<name>A0A502CM86_9MICO</name>
<dbReference type="EMBL" id="RCZM01000008">
    <property type="protein sequence ID" value="TPG12886.1"/>
    <property type="molecule type" value="Genomic_DNA"/>
</dbReference>
<sequence length="234" mass="23947">MSARTSYVATAPARRSSPVFSTWATALLLPLGPAAVAVLRLVLPYYTAGSPEETVAEVGRHPGAQSAVLWLGLVAVLTLVPGVIAAAGICRAAAPRLTSWALALAVPGYLALAVMLGADQLLWSAHQAGLSASQSAALFSAAHPTVGIATGIFVVGHVVGTVLLGIALVRSGRVPAWAGWATAVSQPLHFVATVFLGSPQVDFVGWSLTAVGMAMVARELLRSDSSTEPVTPRP</sequence>
<evidence type="ECO:0000313" key="2">
    <source>
        <dbReference type="EMBL" id="TPG12886.1"/>
    </source>
</evidence>
<feature type="transmembrane region" description="Helical" evidence="1">
    <location>
        <begin position="97"/>
        <end position="118"/>
    </location>
</feature>
<protein>
    <submittedName>
        <fullName evidence="2">DUF4386 family protein</fullName>
    </submittedName>
</protein>
<feature type="transmembrane region" description="Helical" evidence="1">
    <location>
        <begin position="20"/>
        <end position="47"/>
    </location>
</feature>
<feature type="transmembrane region" description="Helical" evidence="1">
    <location>
        <begin position="67"/>
        <end position="90"/>
    </location>
</feature>
<gene>
    <name evidence="2" type="ORF">EAH86_19285</name>
</gene>
<organism evidence="2 3">
    <name type="scientific">Pedococcus bigeumensis</name>
    <dbReference type="NCBI Taxonomy" id="433644"/>
    <lineage>
        <taxon>Bacteria</taxon>
        <taxon>Bacillati</taxon>
        <taxon>Actinomycetota</taxon>
        <taxon>Actinomycetes</taxon>
        <taxon>Micrococcales</taxon>
        <taxon>Intrasporangiaceae</taxon>
        <taxon>Pedococcus</taxon>
    </lineage>
</organism>
<comment type="caution">
    <text evidence="2">The sequence shown here is derived from an EMBL/GenBank/DDBJ whole genome shotgun (WGS) entry which is preliminary data.</text>
</comment>
<keyword evidence="1" id="KW-0812">Transmembrane</keyword>
<evidence type="ECO:0000256" key="1">
    <source>
        <dbReference type="SAM" id="Phobius"/>
    </source>
</evidence>
<feature type="transmembrane region" description="Helical" evidence="1">
    <location>
        <begin position="176"/>
        <end position="197"/>
    </location>
</feature>
<dbReference type="RefSeq" id="WP_140743776.1">
    <property type="nucleotide sequence ID" value="NZ_RCZM01000008.1"/>
</dbReference>
<reference evidence="2 3" key="1">
    <citation type="journal article" date="2019" name="Environ. Microbiol.">
        <title>Species interactions and distinct microbial communities in high Arctic permafrost affected cryosols are associated with the CH4 and CO2 gas fluxes.</title>
        <authorList>
            <person name="Altshuler I."/>
            <person name="Hamel J."/>
            <person name="Turney S."/>
            <person name="Magnuson E."/>
            <person name="Levesque R."/>
            <person name="Greer C."/>
            <person name="Whyte L.G."/>
        </authorList>
    </citation>
    <scope>NUCLEOTIDE SEQUENCE [LARGE SCALE GENOMIC DNA]</scope>
    <source>
        <strain evidence="2 3">S9.3A</strain>
    </source>
</reference>
<keyword evidence="3" id="KW-1185">Reference proteome</keyword>
<dbReference type="AlphaFoldDB" id="A0A502CM86"/>
<feature type="transmembrane region" description="Helical" evidence="1">
    <location>
        <begin position="148"/>
        <end position="169"/>
    </location>
</feature>
<keyword evidence="1" id="KW-1133">Transmembrane helix</keyword>
<accession>A0A502CM86</accession>
<evidence type="ECO:0000313" key="3">
    <source>
        <dbReference type="Proteomes" id="UP000317722"/>
    </source>
</evidence>
<dbReference type="Proteomes" id="UP000317722">
    <property type="component" value="Unassembled WGS sequence"/>
</dbReference>
<proteinExistence type="predicted"/>
<dbReference type="OrthoDB" id="5148077at2"/>
<keyword evidence="1" id="KW-0472">Membrane</keyword>